<accession>A0A7V4KE46</accession>
<sequence>MRLMITAGTVGGIGLRKDAPYRDVQWMEKVNPGVAAFLNALASKVLHNEDLLGAVLTGSTSRKEETYILVNGEKRLLSDIEVFFVVRKRENIDAYRREISRTILMLFENYLEQFFTNFSKVDFSVYSLSQIRHMDRRFIHFETKACGVQFLGAMDILHEMPEITLSNLNWAELLTVPIHRFFSVISSFESESELFRRYALCRNMLDLVTVILPYEGYLVPTYRKRLEVFSKIYLRTSLTKFFPTTDLLDTLEYCYKFKLNPDVEEEKISYRDLLSFFLESFVNLKRYLEERNKGNSFLIDKRGIMRSLIRLSVSNLSMELRKPLLLEKLYEKMKYIIELQIVCPDQCLPGDLLGEVKSSYKQLFG</sequence>
<proteinExistence type="predicted"/>
<organism evidence="1">
    <name type="scientific">Fervidobacterium pennivorans</name>
    <dbReference type="NCBI Taxonomy" id="93466"/>
    <lineage>
        <taxon>Bacteria</taxon>
        <taxon>Thermotogati</taxon>
        <taxon>Thermotogota</taxon>
        <taxon>Thermotogae</taxon>
        <taxon>Thermotogales</taxon>
        <taxon>Fervidobacteriaceae</taxon>
        <taxon>Fervidobacterium</taxon>
    </lineage>
</organism>
<evidence type="ECO:0000313" key="1">
    <source>
        <dbReference type="EMBL" id="HGU53458.1"/>
    </source>
</evidence>
<name>A0A7V4KE46_FERPE</name>
<dbReference type="InterPro" id="IPR043519">
    <property type="entry name" value="NT_sf"/>
</dbReference>
<dbReference type="AlphaFoldDB" id="A0A7V4KE46"/>
<reference evidence="1" key="1">
    <citation type="journal article" date="2020" name="mSystems">
        <title>Genome- and Community-Level Interaction Insights into Carbon Utilization and Element Cycling Functions of Hydrothermarchaeota in Hydrothermal Sediment.</title>
        <authorList>
            <person name="Zhou Z."/>
            <person name="Liu Y."/>
            <person name="Xu W."/>
            <person name="Pan J."/>
            <person name="Luo Z.H."/>
            <person name="Li M."/>
        </authorList>
    </citation>
    <scope>NUCLEOTIDE SEQUENCE [LARGE SCALE GENOMIC DNA]</scope>
    <source>
        <strain evidence="1">SpSt-61</strain>
    </source>
</reference>
<protein>
    <submittedName>
        <fullName evidence="1">Uncharacterized protein</fullName>
    </submittedName>
</protein>
<dbReference type="EMBL" id="DSZZ01000375">
    <property type="protein sequence ID" value="HGU53458.1"/>
    <property type="molecule type" value="Genomic_DNA"/>
</dbReference>
<dbReference type="Gene3D" id="3.30.460.10">
    <property type="entry name" value="Beta Polymerase, domain 2"/>
    <property type="match status" value="1"/>
</dbReference>
<comment type="caution">
    <text evidence="1">The sequence shown here is derived from an EMBL/GenBank/DDBJ whole genome shotgun (WGS) entry which is preliminary data.</text>
</comment>
<gene>
    <name evidence="1" type="ORF">ENT78_08080</name>
</gene>